<dbReference type="InterPro" id="IPR021810">
    <property type="entry name" value="T1RH-like_C"/>
</dbReference>
<name>A0A7X8H0P9_9LACT</name>
<dbReference type="RefSeq" id="WP_276649357.1">
    <property type="nucleotide sequence ID" value="NZ_JAAYSM010000325.1"/>
</dbReference>
<dbReference type="Pfam" id="PF11867">
    <property type="entry name" value="T1RH-like_C"/>
    <property type="match status" value="1"/>
</dbReference>
<dbReference type="EMBL" id="JAAYSM010000325">
    <property type="protein sequence ID" value="NLJ19074.1"/>
    <property type="molecule type" value="Genomic_DNA"/>
</dbReference>
<gene>
    <name evidence="2" type="ORF">GX355_09445</name>
</gene>
<organism evidence="2 3">
    <name type="scientific">Globicatella sulfidifaciens</name>
    <dbReference type="NCBI Taxonomy" id="136093"/>
    <lineage>
        <taxon>Bacteria</taxon>
        <taxon>Bacillati</taxon>
        <taxon>Bacillota</taxon>
        <taxon>Bacilli</taxon>
        <taxon>Lactobacillales</taxon>
        <taxon>Aerococcaceae</taxon>
        <taxon>Globicatella</taxon>
    </lineage>
</organism>
<feature type="non-terminal residue" evidence="2">
    <location>
        <position position="1"/>
    </location>
</feature>
<evidence type="ECO:0000313" key="3">
    <source>
        <dbReference type="Proteomes" id="UP000541058"/>
    </source>
</evidence>
<evidence type="ECO:0000313" key="2">
    <source>
        <dbReference type="EMBL" id="NLJ19074.1"/>
    </source>
</evidence>
<dbReference type="AlphaFoldDB" id="A0A7X8H0P9"/>
<sequence>IRGIIRTDIVKGEEFSERLKRIMKKYREGLVDNAETLDRFAGIADVVKDDYDEYKVANIQTTREELLKLAKEAIALEKEHESLGLTRAEMAFYHAVSNPDKVQDFYTDDQLILLTKELTDSIAEEMTSDWMMRESGRANVRRTIKRLLKKYQYPGNYKEAIQLVIKQAEHWDGMQIAE</sequence>
<feature type="domain" description="Type I restriction enzyme HindI endonuclease subunit-like C-terminal" evidence="1">
    <location>
        <begin position="1"/>
        <end position="170"/>
    </location>
</feature>
<protein>
    <submittedName>
        <fullName evidence="2">DUF3387 domain-containing protein</fullName>
    </submittedName>
</protein>
<comment type="caution">
    <text evidence="2">The sequence shown here is derived from an EMBL/GenBank/DDBJ whole genome shotgun (WGS) entry which is preliminary data.</text>
</comment>
<reference evidence="2 3" key="1">
    <citation type="journal article" date="2020" name="Biotechnol. Biofuels">
        <title>New insights from the biogas microbiome by comprehensive genome-resolved metagenomics of nearly 1600 species originating from multiple anaerobic digesters.</title>
        <authorList>
            <person name="Campanaro S."/>
            <person name="Treu L."/>
            <person name="Rodriguez-R L.M."/>
            <person name="Kovalovszki A."/>
            <person name="Ziels R.M."/>
            <person name="Maus I."/>
            <person name="Zhu X."/>
            <person name="Kougias P.G."/>
            <person name="Basile A."/>
            <person name="Luo G."/>
            <person name="Schluter A."/>
            <person name="Konstantinidis K.T."/>
            <person name="Angelidaki I."/>
        </authorList>
    </citation>
    <scope>NUCLEOTIDE SEQUENCE [LARGE SCALE GENOMIC DNA]</scope>
    <source>
        <strain evidence="2">AS23ysBPME_34</strain>
    </source>
</reference>
<proteinExistence type="predicted"/>
<evidence type="ECO:0000259" key="1">
    <source>
        <dbReference type="Pfam" id="PF11867"/>
    </source>
</evidence>
<dbReference type="Proteomes" id="UP000541058">
    <property type="component" value="Unassembled WGS sequence"/>
</dbReference>
<accession>A0A7X8H0P9</accession>